<dbReference type="Proteomes" id="UP000192578">
    <property type="component" value="Unassembled WGS sequence"/>
</dbReference>
<sequence>MTEIHLLHFSGRCRLLFTLTGLLFTYAVSPQIVLDPLPVSKPSPRSYLYSAPTLRNLTATVNAPSRRRPADTVRGRARRNLDYFDNSAEDEDDEQDQTTSRNVTDLLNSLFLHYNKTFRPGYGCKFSHLRLSREESISTGASVSPLLFRSVFRCVIKLDSSSHGKYPVSD</sequence>
<dbReference type="AlphaFoldDB" id="A0A1W0WSQ0"/>
<comment type="caution">
    <text evidence="1">The sequence shown here is derived from an EMBL/GenBank/DDBJ whole genome shotgun (WGS) entry which is preliminary data.</text>
</comment>
<keyword evidence="2" id="KW-1185">Reference proteome</keyword>
<accession>A0A1W0WSQ0</accession>
<organism evidence="1 2">
    <name type="scientific">Hypsibius exemplaris</name>
    <name type="common">Freshwater tardigrade</name>
    <dbReference type="NCBI Taxonomy" id="2072580"/>
    <lineage>
        <taxon>Eukaryota</taxon>
        <taxon>Metazoa</taxon>
        <taxon>Ecdysozoa</taxon>
        <taxon>Tardigrada</taxon>
        <taxon>Eutardigrada</taxon>
        <taxon>Parachela</taxon>
        <taxon>Hypsibioidea</taxon>
        <taxon>Hypsibiidae</taxon>
        <taxon>Hypsibius</taxon>
    </lineage>
</organism>
<dbReference type="EMBL" id="MTYJ01000051">
    <property type="protein sequence ID" value="OQV18238.1"/>
    <property type="molecule type" value="Genomic_DNA"/>
</dbReference>
<gene>
    <name evidence="1" type="ORF">BV898_07634</name>
</gene>
<protein>
    <submittedName>
        <fullName evidence="1">Uncharacterized protein</fullName>
    </submittedName>
</protein>
<name>A0A1W0WSQ0_HYPEX</name>
<reference evidence="2" key="1">
    <citation type="submission" date="2017-01" db="EMBL/GenBank/DDBJ databases">
        <title>Comparative genomics of anhydrobiosis in the tardigrade Hypsibius dujardini.</title>
        <authorList>
            <person name="Yoshida Y."/>
            <person name="Koutsovoulos G."/>
            <person name="Laetsch D."/>
            <person name="Stevens L."/>
            <person name="Kumar S."/>
            <person name="Horikawa D."/>
            <person name="Ishino K."/>
            <person name="Komine S."/>
            <person name="Tomita M."/>
            <person name="Blaxter M."/>
            <person name="Arakawa K."/>
        </authorList>
    </citation>
    <scope>NUCLEOTIDE SEQUENCE [LARGE SCALE GENOMIC DNA]</scope>
    <source>
        <strain evidence="2">Z151</strain>
    </source>
</reference>
<evidence type="ECO:0000313" key="2">
    <source>
        <dbReference type="Proteomes" id="UP000192578"/>
    </source>
</evidence>
<proteinExistence type="predicted"/>
<evidence type="ECO:0000313" key="1">
    <source>
        <dbReference type="EMBL" id="OQV18238.1"/>
    </source>
</evidence>